<proteinExistence type="predicted"/>
<dbReference type="CDD" id="cd13530">
    <property type="entry name" value="PBP2_peptides_like"/>
    <property type="match status" value="1"/>
</dbReference>
<dbReference type="Pfam" id="PF00497">
    <property type="entry name" value="SBP_bac_3"/>
    <property type="match status" value="1"/>
</dbReference>
<reference evidence="3 4" key="2">
    <citation type="submission" date="2021-05" db="EMBL/GenBank/DDBJ databases">
        <title>Ecology and evolution of chlamydial symbionts of arthropods.</title>
        <authorList>
            <person name="Halter T."/>
            <person name="Sixt B.S."/>
            <person name="Toenshoff E.R."/>
            <person name="Koestlbacher S."/>
            <person name="Schulz F."/>
            <person name="Kostanjsek R."/>
            <person name="Collingro A."/>
            <person name="Hendrickx F."/>
            <person name="Horn M."/>
        </authorList>
    </citation>
    <scope>NUCLEOTIDE SEQUENCE [LARGE SCALE GENOMIC DNA]</scope>
    <source>
        <strain evidence="3 4">15C</strain>
    </source>
</reference>
<gene>
    <name evidence="3" type="ORF">RHAB15C_0001168</name>
</gene>
<evidence type="ECO:0000256" key="1">
    <source>
        <dbReference type="ARBA" id="ARBA00022729"/>
    </source>
</evidence>
<protein>
    <submittedName>
        <fullName evidence="3">L-cystine-binding protein FliY</fullName>
    </submittedName>
</protein>
<evidence type="ECO:0000259" key="2">
    <source>
        <dbReference type="SMART" id="SM00062"/>
    </source>
</evidence>
<accession>A0ABX8Z448</accession>
<dbReference type="SUPFAM" id="SSF53850">
    <property type="entry name" value="Periplasmic binding protein-like II"/>
    <property type="match status" value="1"/>
</dbReference>
<feature type="domain" description="Solute-binding protein family 3/N-terminal" evidence="2">
    <location>
        <begin position="23"/>
        <end position="240"/>
    </location>
</feature>
<dbReference type="Gene3D" id="3.40.190.10">
    <property type="entry name" value="Periplasmic binding protein-like II"/>
    <property type="match status" value="2"/>
</dbReference>
<dbReference type="SMART" id="SM00062">
    <property type="entry name" value="PBPb"/>
    <property type="match status" value="1"/>
</dbReference>
<evidence type="ECO:0000313" key="3">
    <source>
        <dbReference type="EMBL" id="QZA59282.1"/>
    </source>
</evidence>
<dbReference type="EMBL" id="CP075585">
    <property type="protein sequence ID" value="QZA59282.1"/>
    <property type="molecule type" value="Genomic_DNA"/>
</dbReference>
<dbReference type="PANTHER" id="PTHR35936:SF17">
    <property type="entry name" value="ARGININE-BINDING EXTRACELLULAR PROTEIN ARTP"/>
    <property type="match status" value="1"/>
</dbReference>
<name>A0ABX8Z448_9BACT</name>
<dbReference type="Proteomes" id="UP000822862">
    <property type="component" value="Chromosome"/>
</dbReference>
<reference evidence="3 4" key="1">
    <citation type="submission" date="2020-01" db="EMBL/GenBank/DDBJ databases">
        <authorList>
            <person name="Sixt B."/>
            <person name="Schulz F."/>
            <person name="Kostanjsek R."/>
            <person name="Koestlbacher S."/>
            <person name="Collingro A."/>
            <person name="Toenshoff E."/>
            <person name="Horn M."/>
        </authorList>
    </citation>
    <scope>NUCLEOTIDE SEQUENCE [LARGE SCALE GENOMIC DNA]</scope>
    <source>
        <strain evidence="3 4">15C</strain>
    </source>
</reference>
<sequence length="248" mass="27896">MLKKISILLLLALLCCCGGKNHPQRVALDPSWYPLDLEDRNAQLVGFSTEILQKVSKKLPLAKITTDAHYLLEDLLQEKYEAVLSSFPPYNFNKDRFDFSESYLMLGPVIVVNESSDISSTKQLKGKAVGVLSDANALLVESVPNVLIHQYTSKAQALEDIISGVLDAALIDILSAYAYCEDLYQNKLKVGSLPLNNEALRLITVRNKNSSLIKAFNKEIHRLKQSGEYQKMLNKWNLPQKEMKNKNL</sequence>
<dbReference type="InterPro" id="IPR001638">
    <property type="entry name" value="Solute-binding_3/MltF_N"/>
</dbReference>
<keyword evidence="4" id="KW-1185">Reference proteome</keyword>
<dbReference type="PANTHER" id="PTHR35936">
    <property type="entry name" value="MEMBRANE-BOUND LYTIC MUREIN TRANSGLYCOSYLASE F"/>
    <property type="match status" value="1"/>
</dbReference>
<dbReference type="RefSeq" id="WP_194845208.1">
    <property type="nucleotide sequence ID" value="NZ_CP075585.1"/>
</dbReference>
<evidence type="ECO:0000313" key="4">
    <source>
        <dbReference type="Proteomes" id="UP000822862"/>
    </source>
</evidence>
<keyword evidence="1" id="KW-0732">Signal</keyword>
<organism evidence="3 4">
    <name type="scientific">Candidatus Rhabdochlamydia porcellionis</name>
    <dbReference type="NCBI Taxonomy" id="225148"/>
    <lineage>
        <taxon>Bacteria</taxon>
        <taxon>Pseudomonadati</taxon>
        <taxon>Chlamydiota</taxon>
        <taxon>Chlamydiia</taxon>
        <taxon>Parachlamydiales</taxon>
        <taxon>Candidatus Rhabdochlamydiaceae</taxon>
        <taxon>Candidatus Rhabdochlamydia</taxon>
    </lineage>
</organism>